<dbReference type="Proteomes" id="UP001595478">
    <property type="component" value="Unassembled WGS sequence"/>
</dbReference>
<dbReference type="SMART" id="SM00028">
    <property type="entry name" value="TPR"/>
    <property type="match status" value="5"/>
</dbReference>
<dbReference type="Pfam" id="PF13181">
    <property type="entry name" value="TPR_8"/>
    <property type="match status" value="1"/>
</dbReference>
<dbReference type="InterPro" id="IPR051685">
    <property type="entry name" value="Ycf3/AcsC/BcsC/TPR_MFPF"/>
</dbReference>
<accession>A0ABV7FS42</accession>
<organism evidence="4 5">
    <name type="scientific">Agaribacter flavus</name>
    <dbReference type="NCBI Taxonomy" id="1902781"/>
    <lineage>
        <taxon>Bacteria</taxon>
        <taxon>Pseudomonadati</taxon>
        <taxon>Pseudomonadota</taxon>
        <taxon>Gammaproteobacteria</taxon>
        <taxon>Alteromonadales</taxon>
        <taxon>Alteromonadaceae</taxon>
        <taxon>Agaribacter</taxon>
    </lineage>
</organism>
<reference evidence="5" key="1">
    <citation type="journal article" date="2019" name="Int. J. Syst. Evol. Microbiol.">
        <title>The Global Catalogue of Microorganisms (GCM) 10K type strain sequencing project: providing services to taxonomists for standard genome sequencing and annotation.</title>
        <authorList>
            <consortium name="The Broad Institute Genomics Platform"/>
            <consortium name="The Broad Institute Genome Sequencing Center for Infectious Disease"/>
            <person name="Wu L."/>
            <person name="Ma J."/>
        </authorList>
    </citation>
    <scope>NUCLEOTIDE SEQUENCE [LARGE SCALE GENOMIC DNA]</scope>
    <source>
        <strain evidence="5">KCTC 52473</strain>
    </source>
</reference>
<dbReference type="EMBL" id="JBHRSW010000018">
    <property type="protein sequence ID" value="MFC3122184.1"/>
    <property type="molecule type" value="Genomic_DNA"/>
</dbReference>
<gene>
    <name evidence="4" type="ORF">ACFOHL_11190</name>
</gene>
<dbReference type="PANTHER" id="PTHR44943">
    <property type="entry name" value="CELLULOSE SYNTHASE OPERON PROTEIN C"/>
    <property type="match status" value="1"/>
</dbReference>
<dbReference type="InterPro" id="IPR019734">
    <property type="entry name" value="TPR_rpt"/>
</dbReference>
<evidence type="ECO:0000313" key="4">
    <source>
        <dbReference type="EMBL" id="MFC3122184.1"/>
    </source>
</evidence>
<evidence type="ECO:0000256" key="2">
    <source>
        <dbReference type="ARBA" id="ARBA00022803"/>
    </source>
</evidence>
<dbReference type="RefSeq" id="WP_376920318.1">
    <property type="nucleotide sequence ID" value="NZ_JBHRSW010000018.1"/>
</dbReference>
<name>A0ABV7FS42_9ALTE</name>
<keyword evidence="1" id="KW-0677">Repeat</keyword>
<sequence>MRLASELFLIVALLFIFGCTPQKSREELLEETTLLIQSKKFKTAEILLKEFLVENPDADDLRLVLGNVLNYQGLYQEAEYQYVRVSGKFNDEAFENRIESLYNTSSPDSLISFYKSNRNDLSEGVRISDIAYALTLSRKDKTKSAIKDLSKQITDESSLSNDFALATTTFAKHDDPQKYLEDLRKIADTYGSSRANWLFLETNANLNVAAGNFDAAIDLFSTLLTLRPEHSKTKLSIANAYVLSENWEEADKALDELLAQYPDQPIVNHLKTLSALQKRDLSKAKIHIERALQGGYTSTQNYLIAAEINFNLGNYEQTIEFLERGLQGVKGNSNYHNMLIYARAVTNAEQAVVNDLARDKISSNSQINNIAALLAGLQSSGNTKGIEGIVSAISLEDKVHPAIELEYEVIKLSAGESGNAKDLLDSSTRLMNEYLSGNINFNREQMIVAKSAIIGHLVSKEQFEKAINTIRSWQSVMPSDDTNTLFLSEVYLAAGEYNKSIEALTGYETSAHAYIVKSRAHTQLNNTIVALNTVTEGLEKFPYSLPLLRLYSAYEQELGVNKAGFIKNLYSNSEDRIQEAILLNIYYASHGNLYDAIQTLLSYSGSTENSTIYWYTLAQSYIQNGESELAKAAIDKTKNISIVSFSELKYVLSTYEMLQDNQSLENILRTYIPRFPGNEKLKLRLAEILIQQNKSKDALSVLTTSSESLEYNRIKAKAKMHSGEVAEAGKIYSDNYKAYPSPQTVIDLGQFLVNAGDSRRAQKLIMNFNNTELADANTLLLEGTLMAGEAAIEAYSKTLKLSPNNIVALNNIADELFKLKRYDEALPYAEKASALAPDNAIISKTLSDINAQLAD</sequence>
<feature type="repeat" description="TPR" evidence="3">
    <location>
        <begin position="806"/>
        <end position="839"/>
    </location>
</feature>
<proteinExistence type="predicted"/>
<dbReference type="PROSITE" id="PS50005">
    <property type="entry name" value="TPR"/>
    <property type="match status" value="1"/>
</dbReference>
<evidence type="ECO:0000256" key="3">
    <source>
        <dbReference type="PROSITE-ProRule" id="PRU00339"/>
    </source>
</evidence>
<dbReference type="InterPro" id="IPR013105">
    <property type="entry name" value="TPR_2"/>
</dbReference>
<dbReference type="InterPro" id="IPR011990">
    <property type="entry name" value="TPR-like_helical_dom_sf"/>
</dbReference>
<keyword evidence="5" id="KW-1185">Reference proteome</keyword>
<dbReference type="Pfam" id="PF14559">
    <property type="entry name" value="TPR_19"/>
    <property type="match status" value="1"/>
</dbReference>
<protein>
    <submittedName>
        <fullName evidence="4">Tetratricopeptide repeat protein</fullName>
    </submittedName>
</protein>
<dbReference type="PROSITE" id="PS51257">
    <property type="entry name" value="PROKAR_LIPOPROTEIN"/>
    <property type="match status" value="1"/>
</dbReference>
<keyword evidence="2 3" id="KW-0802">TPR repeat</keyword>
<evidence type="ECO:0000313" key="5">
    <source>
        <dbReference type="Proteomes" id="UP001595478"/>
    </source>
</evidence>
<evidence type="ECO:0000256" key="1">
    <source>
        <dbReference type="ARBA" id="ARBA00022737"/>
    </source>
</evidence>
<dbReference type="Gene3D" id="1.25.40.10">
    <property type="entry name" value="Tetratricopeptide repeat domain"/>
    <property type="match status" value="4"/>
</dbReference>
<dbReference type="PANTHER" id="PTHR44943:SF8">
    <property type="entry name" value="TPR REPEAT-CONTAINING PROTEIN MJ0263"/>
    <property type="match status" value="1"/>
</dbReference>
<comment type="caution">
    <text evidence="4">The sequence shown here is derived from an EMBL/GenBank/DDBJ whole genome shotgun (WGS) entry which is preliminary data.</text>
</comment>
<dbReference type="SUPFAM" id="SSF48452">
    <property type="entry name" value="TPR-like"/>
    <property type="match status" value="2"/>
</dbReference>
<dbReference type="Pfam" id="PF07719">
    <property type="entry name" value="TPR_2"/>
    <property type="match status" value="1"/>
</dbReference>